<protein>
    <submittedName>
        <fullName evidence="1">Uncharacterized protein</fullName>
    </submittedName>
</protein>
<reference evidence="1 2" key="1">
    <citation type="submission" date="2019-02" db="EMBL/GenBank/DDBJ databases">
        <title>Deep-cultivation of Planctomycetes and their phenomic and genomic characterization uncovers novel biology.</title>
        <authorList>
            <person name="Wiegand S."/>
            <person name="Jogler M."/>
            <person name="Boedeker C."/>
            <person name="Pinto D."/>
            <person name="Vollmers J."/>
            <person name="Rivas-Marin E."/>
            <person name="Kohn T."/>
            <person name="Peeters S.H."/>
            <person name="Heuer A."/>
            <person name="Rast P."/>
            <person name="Oberbeckmann S."/>
            <person name="Bunk B."/>
            <person name="Jeske O."/>
            <person name="Meyerdierks A."/>
            <person name="Storesund J.E."/>
            <person name="Kallscheuer N."/>
            <person name="Luecker S."/>
            <person name="Lage O.M."/>
            <person name="Pohl T."/>
            <person name="Merkel B.J."/>
            <person name="Hornburger P."/>
            <person name="Mueller R.-W."/>
            <person name="Bruemmer F."/>
            <person name="Labrenz M."/>
            <person name="Spormann A.M."/>
            <person name="Op Den Camp H."/>
            <person name="Overmann J."/>
            <person name="Amann R."/>
            <person name="Jetten M.S.M."/>
            <person name="Mascher T."/>
            <person name="Medema M.H."/>
            <person name="Devos D.P."/>
            <person name="Kaster A.-K."/>
            <person name="Ovreas L."/>
            <person name="Rohde M."/>
            <person name="Galperin M.Y."/>
            <person name="Jogler C."/>
        </authorList>
    </citation>
    <scope>NUCLEOTIDE SEQUENCE [LARGE SCALE GENOMIC DNA]</scope>
    <source>
        <strain evidence="1 2">V7</strain>
    </source>
</reference>
<dbReference type="Proteomes" id="UP000316476">
    <property type="component" value="Unassembled WGS sequence"/>
</dbReference>
<evidence type="ECO:0000313" key="2">
    <source>
        <dbReference type="Proteomes" id="UP000316476"/>
    </source>
</evidence>
<dbReference type="EMBL" id="SJPZ01000001">
    <property type="protein sequence ID" value="TWU65315.1"/>
    <property type="molecule type" value="Genomic_DNA"/>
</dbReference>
<accession>A0A5C6FUT2</accession>
<proteinExistence type="predicted"/>
<organism evidence="1 2">
    <name type="scientific">Crateriforma conspicua</name>
    <dbReference type="NCBI Taxonomy" id="2527996"/>
    <lineage>
        <taxon>Bacteria</taxon>
        <taxon>Pseudomonadati</taxon>
        <taxon>Planctomycetota</taxon>
        <taxon>Planctomycetia</taxon>
        <taxon>Planctomycetales</taxon>
        <taxon>Planctomycetaceae</taxon>
        <taxon>Crateriforma</taxon>
    </lineage>
</organism>
<comment type="caution">
    <text evidence="1">The sequence shown here is derived from an EMBL/GenBank/DDBJ whole genome shotgun (WGS) entry which is preliminary data.</text>
</comment>
<evidence type="ECO:0000313" key="1">
    <source>
        <dbReference type="EMBL" id="TWU65315.1"/>
    </source>
</evidence>
<dbReference type="AlphaFoldDB" id="A0A5C6FUT2"/>
<name>A0A5C6FUT2_9PLAN</name>
<sequence>MIVSYDEYQIFKTSLIANRMHSESLHGRLPATYHLPATLR</sequence>
<gene>
    <name evidence="1" type="ORF">V7x_08610</name>
</gene>